<feature type="compositionally biased region" description="Basic and acidic residues" evidence="4">
    <location>
        <begin position="535"/>
        <end position="544"/>
    </location>
</feature>
<reference evidence="5 6" key="2">
    <citation type="submission" date="2016-03" db="EMBL/GenBank/DDBJ databases">
        <title>New uncultured bacterium of the family Gallionellaceae from acid mine drainage: description and reconstruction of genome based on metagenomic analysis of microbial community.</title>
        <authorList>
            <person name="Kadnikov V."/>
            <person name="Ivasenko D."/>
            <person name="Beletsky A."/>
            <person name="Mardanov A."/>
            <person name="Danilova E."/>
            <person name="Pimenov N."/>
            <person name="Karnachuk O."/>
            <person name="Ravin N."/>
        </authorList>
    </citation>
    <scope>NUCLEOTIDE SEQUENCE [LARGE SCALE GENOMIC DNA]</scope>
    <source>
        <strain evidence="5">ShG14-8</strain>
    </source>
</reference>
<evidence type="ECO:0000313" key="6">
    <source>
        <dbReference type="Proteomes" id="UP000070578"/>
    </source>
</evidence>
<comment type="caution">
    <text evidence="5">The sequence shown here is derived from an EMBL/GenBank/DDBJ whole genome shotgun (WGS) entry which is preliminary data.</text>
</comment>
<dbReference type="Proteomes" id="UP000070578">
    <property type="component" value="Unassembled WGS sequence"/>
</dbReference>
<evidence type="ECO:0000256" key="3">
    <source>
        <dbReference type="SAM" id="Coils"/>
    </source>
</evidence>
<evidence type="ECO:0000256" key="4">
    <source>
        <dbReference type="SAM" id="MobiDB-lite"/>
    </source>
</evidence>
<evidence type="ECO:0000313" key="5">
    <source>
        <dbReference type="EMBL" id="KXS33215.1"/>
    </source>
</evidence>
<name>A0A139BWZ5_9PROT</name>
<keyword evidence="2" id="KW-0564">Palmitate</keyword>
<comment type="subcellular location">
    <subcellularLocation>
        <location evidence="2">Cell membrane</location>
        <topology evidence="2">Lipid-anchor</topology>
    </subcellularLocation>
</comment>
<dbReference type="SUPFAM" id="SSF56954">
    <property type="entry name" value="Outer membrane efflux proteins (OEP)"/>
    <property type="match status" value="1"/>
</dbReference>
<dbReference type="PANTHER" id="PTHR30203">
    <property type="entry name" value="OUTER MEMBRANE CATION EFFLUX PROTEIN"/>
    <property type="match status" value="1"/>
</dbReference>
<dbReference type="PATRIC" id="fig|1796491.3.peg.706"/>
<reference evidence="5 6" key="1">
    <citation type="submission" date="2016-02" db="EMBL/GenBank/DDBJ databases">
        <authorList>
            <person name="Wen L."/>
            <person name="He K."/>
            <person name="Yang H."/>
        </authorList>
    </citation>
    <scope>NUCLEOTIDE SEQUENCE [LARGE SCALE GENOMIC DNA]</scope>
    <source>
        <strain evidence="5">ShG14-8</strain>
    </source>
</reference>
<dbReference type="GO" id="GO:0015562">
    <property type="term" value="F:efflux transmembrane transporter activity"/>
    <property type="evidence" value="ECO:0007669"/>
    <property type="project" value="InterPro"/>
</dbReference>
<keyword evidence="2" id="KW-0449">Lipoprotein</keyword>
<keyword evidence="2" id="KW-1134">Transmembrane beta strand</keyword>
<organism evidence="5 6">
    <name type="scientific">Candidatus Gallionella acididurans</name>
    <dbReference type="NCBI Taxonomy" id="1796491"/>
    <lineage>
        <taxon>Bacteria</taxon>
        <taxon>Pseudomonadati</taxon>
        <taxon>Pseudomonadota</taxon>
        <taxon>Betaproteobacteria</taxon>
        <taxon>Nitrosomonadales</taxon>
        <taxon>Gallionellaceae</taxon>
        <taxon>Gallionella</taxon>
    </lineage>
</organism>
<evidence type="ECO:0000256" key="2">
    <source>
        <dbReference type="RuleBase" id="RU362097"/>
    </source>
</evidence>
<dbReference type="EMBL" id="LSLI01000009">
    <property type="protein sequence ID" value="KXS33215.1"/>
    <property type="molecule type" value="Genomic_DNA"/>
</dbReference>
<feature type="coiled-coil region" evidence="3">
    <location>
        <begin position="277"/>
        <end position="311"/>
    </location>
</feature>
<proteinExistence type="inferred from homology"/>
<dbReference type="InterPro" id="IPR003423">
    <property type="entry name" value="OMP_efflux"/>
</dbReference>
<dbReference type="Gene3D" id="1.20.1600.10">
    <property type="entry name" value="Outer membrane efflux proteins (OEP)"/>
    <property type="match status" value="1"/>
</dbReference>
<dbReference type="InterPro" id="IPR010131">
    <property type="entry name" value="MdtP/NodT-like"/>
</dbReference>
<feature type="region of interest" description="Disordered" evidence="4">
    <location>
        <begin position="525"/>
        <end position="544"/>
    </location>
</feature>
<keyword evidence="2" id="KW-0812">Transmembrane</keyword>
<evidence type="ECO:0000256" key="1">
    <source>
        <dbReference type="ARBA" id="ARBA00007613"/>
    </source>
</evidence>
<dbReference type="GO" id="GO:0005886">
    <property type="term" value="C:plasma membrane"/>
    <property type="evidence" value="ECO:0007669"/>
    <property type="project" value="UniProtKB-SubCell"/>
</dbReference>
<dbReference type="NCBIfam" id="TIGR01845">
    <property type="entry name" value="outer_NodT"/>
    <property type="match status" value="1"/>
</dbReference>
<comment type="similarity">
    <text evidence="1 2">Belongs to the outer membrane factor (OMF) (TC 1.B.17) family.</text>
</comment>
<dbReference type="Pfam" id="PF02321">
    <property type="entry name" value="OEP"/>
    <property type="match status" value="2"/>
</dbReference>
<accession>A0A139BWZ5</accession>
<dbReference type="PANTHER" id="PTHR30203:SF33">
    <property type="entry name" value="BLR4455 PROTEIN"/>
    <property type="match status" value="1"/>
</dbReference>
<gene>
    <name evidence="5" type="ORF">AWT59_0648</name>
</gene>
<protein>
    <submittedName>
        <fullName evidence="5">Outer membrane protein, tolC-like</fullName>
    </submittedName>
</protein>
<keyword evidence="2" id="KW-0472">Membrane</keyword>
<sequence length="544" mass="58280">MKSHPGKPFELTVCNRLSSRAGRICRAISVIPFILIAGCAVGPDFKRPDAPAANGYAPTKAISEATTSAPVLAGESQRFNTTADIPFDWWTLFQSPQINSLIQRAFKANPSIEAAQASLRQAQQNVVAQQGFFYPTVGASYTPSRNKLAGNMGGNSPGVQGNGSVIQTYSNPAGPAPFNGPVYYNFHVAQLTVGYVPDVFGLNRRQVESAQSQMDAQKLQLEATYITLASNVVAAALQEASVRAQLDAMKRIVAINKEMLDLLQVQLKFGDVSGIDVAAQESSLASSEQALTQLQKQLDQTRDLIRALVGNLPNEDVDEKIELSTLHLPQELPLSLPSKIVEQRPDVRAAEEQLHFASAQAGVAIANRLPQFAVTGAIGGMASTPAWMFRSGGGFFDLAANVSQTIFDGGTLRARSRAAEQALLQAGAQYRSTVITALQNVADTLYTIQSDANALKASAAAAQATQTALDLTSTQYRLGAINHQTQLVAEQNYQLSVINLAQAQTNRLGDTAALYQALGGGWWNRTEDTSTQETKSPEGKDKVK</sequence>
<keyword evidence="3" id="KW-0175">Coiled coil</keyword>
<dbReference type="AlphaFoldDB" id="A0A139BWZ5"/>